<dbReference type="AlphaFoldDB" id="A0A5J4TFP3"/>
<proteinExistence type="predicted"/>
<evidence type="ECO:0000313" key="2">
    <source>
        <dbReference type="Proteomes" id="UP000324800"/>
    </source>
</evidence>
<protein>
    <submittedName>
        <fullName evidence="1">Uncharacterized protein</fullName>
    </submittedName>
</protein>
<comment type="caution">
    <text evidence="1">The sequence shown here is derived from an EMBL/GenBank/DDBJ whole genome shotgun (WGS) entry which is preliminary data.</text>
</comment>
<gene>
    <name evidence="1" type="ORF">EZS28_047792</name>
</gene>
<name>A0A5J4TFP3_9EUKA</name>
<dbReference type="EMBL" id="SNRW01032572">
    <property type="protein sequence ID" value="KAA6356682.1"/>
    <property type="molecule type" value="Genomic_DNA"/>
</dbReference>
<sequence>MQQNSSLEENGEDSSNVQRLKDAIGQLGEQTHNVVVQEPDANAAAAAKKGIAKQVPLTQTVAKTGKDAQQAQVKG</sequence>
<feature type="non-terminal residue" evidence="1">
    <location>
        <position position="75"/>
    </location>
</feature>
<accession>A0A5J4TFP3</accession>
<organism evidence="1 2">
    <name type="scientific">Streblomastix strix</name>
    <dbReference type="NCBI Taxonomy" id="222440"/>
    <lineage>
        <taxon>Eukaryota</taxon>
        <taxon>Metamonada</taxon>
        <taxon>Preaxostyla</taxon>
        <taxon>Oxymonadida</taxon>
        <taxon>Streblomastigidae</taxon>
        <taxon>Streblomastix</taxon>
    </lineage>
</organism>
<reference evidence="1 2" key="1">
    <citation type="submission" date="2019-03" db="EMBL/GenBank/DDBJ databases">
        <title>Single cell metagenomics reveals metabolic interactions within the superorganism composed of flagellate Streblomastix strix and complex community of Bacteroidetes bacteria on its surface.</title>
        <authorList>
            <person name="Treitli S.C."/>
            <person name="Kolisko M."/>
            <person name="Husnik F."/>
            <person name="Keeling P."/>
            <person name="Hampl V."/>
        </authorList>
    </citation>
    <scope>NUCLEOTIDE SEQUENCE [LARGE SCALE GENOMIC DNA]</scope>
    <source>
        <strain evidence="1">ST1C</strain>
    </source>
</reference>
<evidence type="ECO:0000313" key="1">
    <source>
        <dbReference type="EMBL" id="KAA6356682.1"/>
    </source>
</evidence>
<dbReference type="Proteomes" id="UP000324800">
    <property type="component" value="Unassembled WGS sequence"/>
</dbReference>